<gene>
    <name evidence="1" type="ORF">Tco_1031391</name>
</gene>
<dbReference type="EMBL" id="BQNB010018226">
    <property type="protein sequence ID" value="GJT72105.1"/>
    <property type="molecule type" value="Genomic_DNA"/>
</dbReference>
<keyword evidence="2" id="KW-1185">Reference proteome</keyword>
<dbReference type="Proteomes" id="UP001151760">
    <property type="component" value="Unassembled WGS sequence"/>
</dbReference>
<proteinExistence type="predicted"/>
<reference evidence="1" key="1">
    <citation type="journal article" date="2022" name="Int. J. Mol. Sci.">
        <title>Draft Genome of Tanacetum Coccineum: Genomic Comparison of Closely Related Tanacetum-Family Plants.</title>
        <authorList>
            <person name="Yamashiro T."/>
            <person name="Shiraishi A."/>
            <person name="Nakayama K."/>
            <person name="Satake H."/>
        </authorList>
    </citation>
    <scope>NUCLEOTIDE SEQUENCE</scope>
</reference>
<protein>
    <submittedName>
        <fullName evidence="1">Uncharacterized protein</fullName>
    </submittedName>
</protein>
<sequence length="298" mass="34229">MRQVLQIMQALCSIAKDIQMAAAKNINNSTLRSENKLAHLEKPLIPLPLLVAPQVVRDAYQPLFNAQNKVACLMLARNKLNRNYSKWLKHYMLTNRRMKDKKKPQGAKGKDKGKTKLAYAPKPKIPLLPKRDNPAKDSIYHQCKEVYDTSYGTHICNTTYGLRRRKLEHGVLNLYLDNGMVQLLKLFFKGVRYARAEDEETLASRSTDVMVMALPVLNINHSAFRSMFKREKLAGTNFNDWFHLLKLVLIVEKKMFVIEQPISPTHAVNSTVHILAQWNAVYDAYTEVAYLMLESMTP</sequence>
<reference evidence="1" key="2">
    <citation type="submission" date="2022-01" db="EMBL/GenBank/DDBJ databases">
        <authorList>
            <person name="Yamashiro T."/>
            <person name="Shiraishi A."/>
            <person name="Satake H."/>
            <person name="Nakayama K."/>
        </authorList>
    </citation>
    <scope>NUCLEOTIDE SEQUENCE</scope>
</reference>
<accession>A0ABQ5GAD0</accession>
<evidence type="ECO:0000313" key="1">
    <source>
        <dbReference type="EMBL" id="GJT72105.1"/>
    </source>
</evidence>
<name>A0ABQ5GAD0_9ASTR</name>
<comment type="caution">
    <text evidence="1">The sequence shown here is derived from an EMBL/GenBank/DDBJ whole genome shotgun (WGS) entry which is preliminary data.</text>
</comment>
<organism evidence="1 2">
    <name type="scientific">Tanacetum coccineum</name>
    <dbReference type="NCBI Taxonomy" id="301880"/>
    <lineage>
        <taxon>Eukaryota</taxon>
        <taxon>Viridiplantae</taxon>
        <taxon>Streptophyta</taxon>
        <taxon>Embryophyta</taxon>
        <taxon>Tracheophyta</taxon>
        <taxon>Spermatophyta</taxon>
        <taxon>Magnoliopsida</taxon>
        <taxon>eudicotyledons</taxon>
        <taxon>Gunneridae</taxon>
        <taxon>Pentapetalae</taxon>
        <taxon>asterids</taxon>
        <taxon>campanulids</taxon>
        <taxon>Asterales</taxon>
        <taxon>Asteraceae</taxon>
        <taxon>Asteroideae</taxon>
        <taxon>Anthemideae</taxon>
        <taxon>Anthemidinae</taxon>
        <taxon>Tanacetum</taxon>
    </lineage>
</organism>
<evidence type="ECO:0000313" key="2">
    <source>
        <dbReference type="Proteomes" id="UP001151760"/>
    </source>
</evidence>